<evidence type="ECO:0000256" key="2">
    <source>
        <dbReference type="ARBA" id="ARBA00004123"/>
    </source>
</evidence>
<feature type="region of interest" description="Disordered" evidence="40">
    <location>
        <begin position="784"/>
        <end position="825"/>
    </location>
</feature>
<evidence type="ECO:0000259" key="41">
    <source>
        <dbReference type="PROSITE" id="PS50002"/>
    </source>
</evidence>
<dbReference type="FunFam" id="1.10.510.10:FF:000080">
    <property type="entry name" value="Putative activated CDC42 kinase 1"/>
    <property type="match status" value="1"/>
</dbReference>
<evidence type="ECO:0000256" key="14">
    <source>
        <dbReference type="ARBA" id="ARBA00022481"/>
    </source>
</evidence>
<dbReference type="PANTHER" id="PTHR24418">
    <property type="entry name" value="TYROSINE-PROTEIN KINASE"/>
    <property type="match status" value="1"/>
</dbReference>
<name>A0A8B8EUU3_CRAVI</name>
<proteinExistence type="inferred from homology"/>
<feature type="compositionally biased region" description="Polar residues" evidence="40">
    <location>
        <begin position="784"/>
        <end position="793"/>
    </location>
</feature>
<dbReference type="Gene3D" id="1.10.510.10">
    <property type="entry name" value="Transferase(Phosphotransferase) domain 1"/>
    <property type="match status" value="1"/>
</dbReference>
<dbReference type="GO" id="GO:0005912">
    <property type="term" value="C:adherens junction"/>
    <property type="evidence" value="ECO:0007669"/>
    <property type="project" value="UniProtKB-SubCell"/>
</dbReference>
<feature type="domain" description="SH3" evidence="41">
    <location>
        <begin position="377"/>
        <end position="437"/>
    </location>
</feature>
<dbReference type="InterPro" id="IPR036028">
    <property type="entry name" value="SH3-like_dom_sf"/>
</dbReference>
<evidence type="ECO:0000313" key="46">
    <source>
        <dbReference type="RefSeq" id="XP_022343702.1"/>
    </source>
</evidence>
<keyword evidence="24 39" id="KW-0067">ATP-binding</keyword>
<evidence type="ECO:0000256" key="7">
    <source>
        <dbReference type="ARBA" id="ARBA00004514"/>
    </source>
</evidence>
<dbReference type="EC" id="2.7.11.1" evidence="11"/>
<evidence type="ECO:0000313" key="45">
    <source>
        <dbReference type="RefSeq" id="XP_022343701.1"/>
    </source>
</evidence>
<keyword evidence="30" id="KW-0168">Coated pit</keyword>
<dbReference type="InterPro" id="IPR008266">
    <property type="entry name" value="Tyr_kinase_AS"/>
</dbReference>
<keyword evidence="18" id="KW-0254">Endocytosis</keyword>
<dbReference type="EC" id="2.7.10.2" evidence="10"/>
<evidence type="ECO:0000256" key="4">
    <source>
        <dbReference type="ARBA" id="ARBA00004177"/>
    </source>
</evidence>
<evidence type="ECO:0000256" key="23">
    <source>
        <dbReference type="ARBA" id="ARBA00022777"/>
    </source>
</evidence>
<dbReference type="PRINTS" id="PR00109">
    <property type="entry name" value="TYRKINASE"/>
</dbReference>
<feature type="binding site" evidence="39">
    <location>
        <position position="148"/>
    </location>
    <ligand>
        <name>ATP</name>
        <dbReference type="ChEBI" id="CHEBI:30616"/>
    </ligand>
</feature>
<dbReference type="SMART" id="SM00219">
    <property type="entry name" value="TyrKc"/>
    <property type="match status" value="1"/>
</dbReference>
<keyword evidence="13" id="KW-1003">Cell membrane</keyword>
<dbReference type="GO" id="GO:0005634">
    <property type="term" value="C:nucleus"/>
    <property type="evidence" value="ECO:0007669"/>
    <property type="project" value="UniProtKB-SubCell"/>
</dbReference>
<dbReference type="Gene3D" id="3.30.200.20">
    <property type="entry name" value="Phosphorylase Kinase, domain 1"/>
    <property type="match status" value="1"/>
</dbReference>
<organism evidence="44 46">
    <name type="scientific">Crassostrea virginica</name>
    <name type="common">Eastern oyster</name>
    <dbReference type="NCBI Taxonomy" id="6565"/>
    <lineage>
        <taxon>Eukaryota</taxon>
        <taxon>Metazoa</taxon>
        <taxon>Spiralia</taxon>
        <taxon>Lophotrochozoa</taxon>
        <taxon>Mollusca</taxon>
        <taxon>Bivalvia</taxon>
        <taxon>Autobranchia</taxon>
        <taxon>Pteriomorphia</taxon>
        <taxon>Ostreida</taxon>
        <taxon>Ostreoidea</taxon>
        <taxon>Ostreidae</taxon>
        <taxon>Crassostrea</taxon>
    </lineage>
</organism>
<comment type="cofactor">
    <cofactor evidence="1">
        <name>Mg(2+)</name>
        <dbReference type="ChEBI" id="CHEBI:18420"/>
    </cofactor>
</comment>
<dbReference type="InterPro" id="IPR037085">
    <property type="entry name" value="Cdc42-bd-like_dom_sf"/>
</dbReference>
<evidence type="ECO:0000313" key="44">
    <source>
        <dbReference type="Proteomes" id="UP000694844"/>
    </source>
</evidence>
<dbReference type="GO" id="GO:0046872">
    <property type="term" value="F:metal ion binding"/>
    <property type="evidence" value="ECO:0007669"/>
    <property type="project" value="UniProtKB-KW"/>
</dbReference>
<dbReference type="GO" id="GO:0005768">
    <property type="term" value="C:endosome"/>
    <property type="evidence" value="ECO:0007669"/>
    <property type="project" value="UniProtKB-SubCell"/>
</dbReference>
<evidence type="ECO:0000256" key="36">
    <source>
        <dbReference type="ARBA" id="ARBA00072244"/>
    </source>
</evidence>
<dbReference type="SUPFAM" id="SSF50044">
    <property type="entry name" value="SH3-domain"/>
    <property type="match status" value="1"/>
</dbReference>
<dbReference type="PROSITE" id="PS50030">
    <property type="entry name" value="UBA"/>
    <property type="match status" value="1"/>
</dbReference>
<dbReference type="Pfam" id="PF09027">
    <property type="entry name" value="GTPase_binding"/>
    <property type="match status" value="1"/>
</dbReference>
<dbReference type="InterPro" id="IPR015940">
    <property type="entry name" value="UBA"/>
</dbReference>
<dbReference type="CDD" id="cd14328">
    <property type="entry name" value="UBA_TNK1"/>
    <property type="match status" value="1"/>
</dbReference>
<evidence type="ECO:0000256" key="32">
    <source>
        <dbReference type="ARBA" id="ARBA00023329"/>
    </source>
</evidence>
<dbReference type="PROSITE" id="PS00109">
    <property type="entry name" value="PROTEIN_KINASE_TYR"/>
    <property type="match status" value="1"/>
</dbReference>
<feature type="domain" description="Protein kinase" evidence="42">
    <location>
        <begin position="116"/>
        <end position="374"/>
    </location>
</feature>
<evidence type="ECO:0000256" key="13">
    <source>
        <dbReference type="ARBA" id="ARBA00022475"/>
    </source>
</evidence>
<dbReference type="InterPro" id="IPR011009">
    <property type="entry name" value="Kinase-like_dom_sf"/>
</dbReference>
<keyword evidence="14" id="KW-0488">Methylation</keyword>
<dbReference type="GO" id="GO:0030659">
    <property type="term" value="C:cytoplasmic vesicle membrane"/>
    <property type="evidence" value="ECO:0007669"/>
    <property type="project" value="UniProtKB-SubCell"/>
</dbReference>
<dbReference type="InterPro" id="IPR049587">
    <property type="entry name" value="TNK-like_SAM"/>
</dbReference>
<dbReference type="InterPro" id="IPR015116">
    <property type="entry name" value="Cdc42-bd-like"/>
</dbReference>
<evidence type="ECO:0000256" key="11">
    <source>
        <dbReference type="ARBA" id="ARBA00012513"/>
    </source>
</evidence>
<keyword evidence="15" id="KW-0963">Cytoplasm</keyword>
<evidence type="ECO:0000256" key="5">
    <source>
        <dbReference type="ARBA" id="ARBA00004180"/>
    </source>
</evidence>
<evidence type="ECO:0000256" key="39">
    <source>
        <dbReference type="PROSITE-ProRule" id="PRU10141"/>
    </source>
</evidence>
<evidence type="ECO:0000256" key="3">
    <source>
        <dbReference type="ARBA" id="ARBA00004132"/>
    </source>
</evidence>
<evidence type="ECO:0000256" key="10">
    <source>
        <dbReference type="ARBA" id="ARBA00011903"/>
    </source>
</evidence>
<dbReference type="AlphaFoldDB" id="A0A8B8EUU3"/>
<keyword evidence="29" id="KW-0829">Tyrosine-protein kinase</keyword>
<evidence type="ECO:0000256" key="16">
    <source>
        <dbReference type="ARBA" id="ARBA00022527"/>
    </source>
</evidence>
<evidence type="ECO:0000256" key="19">
    <source>
        <dbReference type="ARBA" id="ARBA00022679"/>
    </source>
</evidence>
<dbReference type="CDD" id="cd05040">
    <property type="entry name" value="PTKc_Ack_like"/>
    <property type="match status" value="1"/>
</dbReference>
<dbReference type="GO" id="GO:0030136">
    <property type="term" value="C:clathrin-coated vesicle"/>
    <property type="evidence" value="ECO:0007669"/>
    <property type="project" value="UniProtKB-SubCell"/>
</dbReference>
<dbReference type="RefSeq" id="XP_022343702.1">
    <property type="nucleotide sequence ID" value="XM_022487994.1"/>
</dbReference>
<evidence type="ECO:0000256" key="12">
    <source>
        <dbReference type="ARBA" id="ARBA00022443"/>
    </source>
</evidence>
<keyword evidence="20" id="KW-0479">Metal-binding</keyword>
<evidence type="ECO:0000256" key="22">
    <source>
        <dbReference type="ARBA" id="ARBA00022753"/>
    </source>
</evidence>
<dbReference type="InterPro" id="IPR001245">
    <property type="entry name" value="Ser-Thr/Tyr_kinase_cat_dom"/>
</dbReference>
<gene>
    <name evidence="45 46" type="primary">LOC111136858</name>
</gene>
<dbReference type="GO" id="GO:0004674">
    <property type="term" value="F:protein serine/threonine kinase activity"/>
    <property type="evidence" value="ECO:0007669"/>
    <property type="project" value="UniProtKB-KW"/>
</dbReference>
<feature type="domain" description="UBA" evidence="43">
    <location>
        <begin position="1055"/>
        <end position="1102"/>
    </location>
</feature>
<dbReference type="Proteomes" id="UP000694844">
    <property type="component" value="Chromosome 5"/>
</dbReference>
<accession>A0A8B8EUU3</accession>
<dbReference type="GO" id="GO:0005886">
    <property type="term" value="C:plasma membrane"/>
    <property type="evidence" value="ECO:0007669"/>
    <property type="project" value="UniProtKB-SubCell"/>
</dbReference>
<dbReference type="InterPro" id="IPR000719">
    <property type="entry name" value="Prot_kinase_dom"/>
</dbReference>
<evidence type="ECO:0000256" key="30">
    <source>
        <dbReference type="ARBA" id="ARBA00023176"/>
    </source>
</evidence>
<dbReference type="InterPro" id="IPR055175">
    <property type="entry name" value="ACK/TNK-like_SAM"/>
</dbReference>
<feature type="compositionally biased region" description="Polar residues" evidence="40">
    <location>
        <begin position="640"/>
        <end position="657"/>
    </location>
</feature>
<comment type="similarity">
    <text evidence="35">Belongs to the protein kinase superfamily. Tyr protein kinase family.</text>
</comment>
<dbReference type="GeneID" id="111136858"/>
<evidence type="ECO:0000256" key="25">
    <source>
        <dbReference type="ARBA" id="ARBA00022842"/>
    </source>
</evidence>
<evidence type="ECO:0000256" key="37">
    <source>
        <dbReference type="ARBA" id="ARBA00077194"/>
    </source>
</evidence>
<evidence type="ECO:0000259" key="42">
    <source>
        <dbReference type="PROSITE" id="PS50011"/>
    </source>
</evidence>
<evidence type="ECO:0000256" key="1">
    <source>
        <dbReference type="ARBA" id="ARBA00001946"/>
    </source>
</evidence>
<evidence type="ECO:0000256" key="15">
    <source>
        <dbReference type="ARBA" id="ARBA00022490"/>
    </source>
</evidence>
<dbReference type="KEGG" id="cvn:111136858"/>
<dbReference type="GO" id="GO:0005829">
    <property type="term" value="C:cytosol"/>
    <property type="evidence" value="ECO:0007669"/>
    <property type="project" value="UniProtKB-SubCell"/>
</dbReference>
<dbReference type="OrthoDB" id="635774at2759"/>
<keyword evidence="32" id="KW-0968">Cytoplasmic vesicle</keyword>
<dbReference type="GO" id="GO:0005524">
    <property type="term" value="F:ATP binding"/>
    <property type="evidence" value="ECO:0007669"/>
    <property type="project" value="UniProtKB-UniRule"/>
</dbReference>
<evidence type="ECO:0000256" key="34">
    <source>
        <dbReference type="ARBA" id="ARBA00048679"/>
    </source>
</evidence>
<keyword evidence="23" id="KW-0418">Kinase</keyword>
<evidence type="ECO:0000256" key="26">
    <source>
        <dbReference type="ARBA" id="ARBA00022843"/>
    </source>
</evidence>
<keyword evidence="25" id="KW-0460">Magnesium</keyword>
<dbReference type="FunFam" id="3.30.200.20:FF:000107">
    <property type="entry name" value="Putative activated CDC42 kinase 1"/>
    <property type="match status" value="1"/>
</dbReference>
<feature type="region of interest" description="Disordered" evidence="40">
    <location>
        <begin position="640"/>
        <end position="672"/>
    </location>
</feature>
<dbReference type="PROSITE" id="PS50011">
    <property type="entry name" value="PROTEIN_KINASE_DOM"/>
    <property type="match status" value="1"/>
</dbReference>
<evidence type="ECO:0000256" key="21">
    <source>
        <dbReference type="ARBA" id="ARBA00022741"/>
    </source>
</evidence>
<dbReference type="RefSeq" id="XP_022343701.1">
    <property type="nucleotide sequence ID" value="XM_022487993.1"/>
</dbReference>
<keyword evidence="28" id="KW-0472">Membrane</keyword>
<comment type="catalytic activity">
    <reaction evidence="33">
        <text>L-threonyl-[protein] + ATP = O-phospho-L-threonyl-[protein] + ADP + H(+)</text>
        <dbReference type="Rhea" id="RHEA:46608"/>
        <dbReference type="Rhea" id="RHEA-COMP:11060"/>
        <dbReference type="Rhea" id="RHEA-COMP:11605"/>
        <dbReference type="ChEBI" id="CHEBI:15378"/>
        <dbReference type="ChEBI" id="CHEBI:30013"/>
        <dbReference type="ChEBI" id="CHEBI:30616"/>
        <dbReference type="ChEBI" id="CHEBI:61977"/>
        <dbReference type="ChEBI" id="CHEBI:456216"/>
        <dbReference type="EC" id="2.7.11.1"/>
    </reaction>
</comment>
<protein>
    <recommendedName>
        <fullName evidence="36">Activated CDC42 kinase 1</fullName>
        <ecNumber evidence="10">2.7.10.2</ecNumber>
        <ecNumber evidence="11">2.7.11.1</ecNumber>
    </recommendedName>
    <alternativeName>
        <fullName evidence="37">Tyrosine kinase non-receptor protein 2</fullName>
    </alternativeName>
</protein>
<dbReference type="InterPro" id="IPR017441">
    <property type="entry name" value="Protein_kinase_ATP_BS"/>
</dbReference>
<dbReference type="GO" id="GO:0005905">
    <property type="term" value="C:clathrin-coated pit"/>
    <property type="evidence" value="ECO:0007669"/>
    <property type="project" value="UniProtKB-SubCell"/>
</dbReference>
<keyword evidence="21 39" id="KW-0547">Nucleotide-binding</keyword>
<reference evidence="45 46" key="1">
    <citation type="submission" date="2025-04" db="UniProtKB">
        <authorList>
            <consortium name="RefSeq"/>
        </authorList>
    </citation>
    <scope>IDENTIFICATION</scope>
    <source>
        <tissue evidence="45 46">Whole sample</tissue>
    </source>
</reference>
<evidence type="ECO:0000256" key="35">
    <source>
        <dbReference type="ARBA" id="ARBA00060742"/>
    </source>
</evidence>
<keyword evidence="16" id="KW-0723">Serine/threonine-protein kinase</keyword>
<comment type="catalytic activity">
    <reaction evidence="34">
        <text>L-seryl-[protein] + ATP = O-phospho-L-seryl-[protein] + ADP + H(+)</text>
        <dbReference type="Rhea" id="RHEA:17989"/>
        <dbReference type="Rhea" id="RHEA-COMP:9863"/>
        <dbReference type="Rhea" id="RHEA-COMP:11604"/>
        <dbReference type="ChEBI" id="CHEBI:15378"/>
        <dbReference type="ChEBI" id="CHEBI:29999"/>
        <dbReference type="ChEBI" id="CHEBI:30616"/>
        <dbReference type="ChEBI" id="CHEBI:83421"/>
        <dbReference type="ChEBI" id="CHEBI:456216"/>
        <dbReference type="EC" id="2.7.11.1"/>
    </reaction>
</comment>
<evidence type="ECO:0000256" key="29">
    <source>
        <dbReference type="ARBA" id="ARBA00023137"/>
    </source>
</evidence>
<evidence type="ECO:0000256" key="20">
    <source>
        <dbReference type="ARBA" id="ARBA00022723"/>
    </source>
</evidence>
<feature type="compositionally biased region" description="Polar residues" evidence="40">
    <location>
        <begin position="810"/>
        <end position="824"/>
    </location>
</feature>
<evidence type="ECO:0000256" key="40">
    <source>
        <dbReference type="SAM" id="MobiDB-lite"/>
    </source>
</evidence>
<dbReference type="PROSITE" id="PS00107">
    <property type="entry name" value="PROTEIN_KINASE_ATP"/>
    <property type="match status" value="1"/>
</dbReference>
<dbReference type="SMART" id="SM00326">
    <property type="entry name" value="SH3"/>
    <property type="match status" value="1"/>
</dbReference>
<dbReference type="PROSITE" id="PS50002">
    <property type="entry name" value="SH3"/>
    <property type="match status" value="1"/>
</dbReference>
<evidence type="ECO:0000256" key="27">
    <source>
        <dbReference type="ARBA" id="ARBA00022949"/>
    </source>
</evidence>
<keyword evidence="22" id="KW-0967">Endosome</keyword>
<keyword evidence="26" id="KW-0832">Ubl conjugation</keyword>
<feature type="region of interest" description="Disordered" evidence="40">
    <location>
        <begin position="527"/>
        <end position="555"/>
    </location>
</feature>
<evidence type="ECO:0000256" key="28">
    <source>
        <dbReference type="ARBA" id="ARBA00023136"/>
    </source>
</evidence>
<evidence type="ECO:0000259" key="43">
    <source>
        <dbReference type="PROSITE" id="PS50030"/>
    </source>
</evidence>
<sequence length="1115" mass="124884">MEEEDTREWLYDLLSDVQLGQFYSKLRDTLQVTQLSHFDYVKTEDLEKIGMGKPAIRRLLDAVKKKKASKKPRILDKILSGTAKRMTDDGGKSCPSPSHIHPGDQSLTCLINQKQLILWGKLGNGSFGVVREGEWTTPSGRKKKVAVKVLRADALSQPGAFEDFVKEVNAMHSLNHPNLIQLYGIVLSSPLMMVTELAPGGSLLEYLRKEQTSILISTLCEYAVQIANGMSYLESRHFIHRDLACRNVLLASPQKVKIGDFGLMRALSNQEDHYTMSEQKKVPFAWCAPESLKIRKFSHASDTWMFAVTLWEMFTKAAEPWMGFNGSQILQKIEEGERLPKPEHCPADIYTLMSQCWALKPQDRPTFQALKDFLCEMRPQDMKVITGFSGEGHLEIIEDDILTILDGSPDCYWWKGQNKRTCEVGTFPRHCVDPQRKLAGNDISKPLKNSFIHTGHGDPGGKSWGDPAAIDEVYLRNPMEPPDLHKPDASSSKQFVKNPLTASLNARQQFSYTKFVNEVDHEDRTFPATLTKSVSAPPGSRATEKSQGNKQKDEGLLIDFSDESQLCTELKKPVINPVNLFDTLTSSDNCAHLDRPLIQDVNTPIDPFDTHFSLRSVYSIKPPPTVLNSVNSAVTTSTGTEKLSVKQGPTQGPTQTFPLPLPEKTVSSSLKPESETFESKRHQIEEKLGNNPPHQLLTNELNVGTYMTGSQMQVVPNHHKDEKPLYSTASKTTAQTKAFDWLNDAVSNLGVSKNKTYSNVTPLYDEVPDETTYTQIDEKLQKIQNFNSGSSQPLYDEVPDESETGDLPKASSTFPQRNSSTSNKIYAPASTASDYDWDSFDSDFDDEEYLEPVEVGATARLVQSDHLEKPPPLPPRDYLSNSLDSRRDALKKKGEKARIFPVLQDGKQMSSTHYFLIPPKGCDNSRTNTAAVKPFSVDGNQLDHQRRRPHTMSEYQNVSDVEYANNKQINKGQLENGDRMSWSGMTGLKPIGKINNLSGNSKSCNRTVPRSVPNSAKSVEQNFLSTSPRDKVLLVQNSVLGVTDEECHAALCQTSWDEKEAMKYLKTEQLFRLGLTSREDCERLLEALNWNLELASSVLLDEFRSSGRKSVESTV</sequence>
<keyword evidence="31" id="KW-0539">Nucleus</keyword>
<evidence type="ECO:0000256" key="38">
    <source>
        <dbReference type="PROSITE-ProRule" id="PRU00192"/>
    </source>
</evidence>
<dbReference type="GO" id="GO:0004715">
    <property type="term" value="F:non-membrane spanning protein tyrosine kinase activity"/>
    <property type="evidence" value="ECO:0007669"/>
    <property type="project" value="UniProtKB-EC"/>
</dbReference>
<evidence type="ECO:0000256" key="8">
    <source>
        <dbReference type="ARBA" id="ARBA00004536"/>
    </source>
</evidence>
<dbReference type="Pfam" id="PF00018">
    <property type="entry name" value="SH3_1"/>
    <property type="match status" value="1"/>
</dbReference>
<evidence type="ECO:0000256" key="18">
    <source>
        <dbReference type="ARBA" id="ARBA00022583"/>
    </source>
</evidence>
<dbReference type="Pfam" id="PF22931">
    <property type="entry name" value="SAM_TNK"/>
    <property type="match status" value="1"/>
</dbReference>
<dbReference type="InterPro" id="IPR050198">
    <property type="entry name" value="Non-receptor_tyrosine_kinases"/>
</dbReference>
<keyword evidence="44" id="KW-1185">Reference proteome</keyword>
<dbReference type="SUPFAM" id="SSF56112">
    <property type="entry name" value="Protein kinase-like (PK-like)"/>
    <property type="match status" value="1"/>
</dbReference>
<dbReference type="GO" id="GO:0006897">
    <property type="term" value="P:endocytosis"/>
    <property type="evidence" value="ECO:0007669"/>
    <property type="project" value="UniProtKB-KW"/>
</dbReference>
<evidence type="ECO:0000256" key="9">
    <source>
        <dbReference type="ARBA" id="ARBA00004600"/>
    </source>
</evidence>
<dbReference type="FunFam" id="4.10.680.10:FF:000001">
    <property type="entry name" value="activated CDC42 kinase 1 isoform X1"/>
    <property type="match status" value="1"/>
</dbReference>
<evidence type="ECO:0000256" key="17">
    <source>
        <dbReference type="ARBA" id="ARBA00022553"/>
    </source>
</evidence>
<keyword evidence="17" id="KW-0597">Phosphoprotein</keyword>
<evidence type="ECO:0000256" key="6">
    <source>
        <dbReference type="ARBA" id="ARBA00004236"/>
    </source>
</evidence>
<dbReference type="InterPro" id="IPR001452">
    <property type="entry name" value="SH3_domain"/>
</dbReference>
<dbReference type="CDD" id="cd09539">
    <property type="entry name" value="SAM_TNK-like"/>
    <property type="match status" value="1"/>
</dbReference>
<dbReference type="InterPro" id="IPR020635">
    <property type="entry name" value="Tyr_kinase_cat_dom"/>
</dbReference>
<evidence type="ECO:0000256" key="33">
    <source>
        <dbReference type="ARBA" id="ARBA00047899"/>
    </source>
</evidence>
<keyword evidence="12 38" id="KW-0728">SH3 domain</keyword>
<evidence type="ECO:0000256" key="24">
    <source>
        <dbReference type="ARBA" id="ARBA00022840"/>
    </source>
</evidence>
<dbReference type="Pfam" id="PF07714">
    <property type="entry name" value="PK_Tyr_Ser-Thr"/>
    <property type="match status" value="1"/>
</dbReference>
<keyword evidence="19" id="KW-0808">Transferase</keyword>
<keyword evidence="27" id="KW-0965">Cell junction</keyword>
<comment type="subcellular location">
    <subcellularLocation>
        <location evidence="8">Cell junction</location>
        <location evidence="8">Adherens junction</location>
    </subcellularLocation>
    <subcellularLocation>
        <location evidence="6">Cell membrane</location>
    </subcellularLocation>
    <subcellularLocation>
        <location evidence="7">Cytoplasm</location>
        <location evidence="7">Cytosol</location>
    </subcellularLocation>
    <subcellularLocation>
        <location evidence="5">Cytoplasmic vesicle membrane</location>
        <topology evidence="5">Peripheral membrane protein</topology>
        <orientation evidence="5">Cytoplasmic side</orientation>
    </subcellularLocation>
    <subcellularLocation>
        <location evidence="3">Cytoplasmic vesicle</location>
        <location evidence="3">Clathrin-coated vesicle</location>
    </subcellularLocation>
    <subcellularLocation>
        <location evidence="4">Endosome</location>
    </subcellularLocation>
    <subcellularLocation>
        <location evidence="9">Membrane</location>
        <location evidence="9">Clathrin-coated pit</location>
    </subcellularLocation>
    <subcellularLocation>
        <location evidence="2">Nucleus</location>
    </subcellularLocation>
</comment>
<evidence type="ECO:0000256" key="31">
    <source>
        <dbReference type="ARBA" id="ARBA00023242"/>
    </source>
</evidence>
<dbReference type="Gene3D" id="4.10.680.10">
    <property type="entry name" value="Cdc42-like binding domain"/>
    <property type="match status" value="1"/>
</dbReference>